<dbReference type="AlphaFoldDB" id="A0A841BV80"/>
<dbReference type="EMBL" id="JACHMN010000002">
    <property type="protein sequence ID" value="MBB5870670.1"/>
    <property type="molecule type" value="Genomic_DNA"/>
</dbReference>
<comment type="caution">
    <text evidence="2">The sequence shown here is derived from an EMBL/GenBank/DDBJ whole genome shotgun (WGS) entry which is preliminary data.</text>
</comment>
<name>A0A841BV80_9ACTN</name>
<dbReference type="SUPFAM" id="SSF46785">
    <property type="entry name" value="Winged helix' DNA-binding domain"/>
    <property type="match status" value="1"/>
</dbReference>
<dbReference type="InterPro" id="IPR027417">
    <property type="entry name" value="P-loop_NTPase"/>
</dbReference>
<organism evidence="2 3">
    <name type="scientific">Allocatelliglobosispora scoriae</name>
    <dbReference type="NCBI Taxonomy" id="643052"/>
    <lineage>
        <taxon>Bacteria</taxon>
        <taxon>Bacillati</taxon>
        <taxon>Actinomycetota</taxon>
        <taxon>Actinomycetes</taxon>
        <taxon>Micromonosporales</taxon>
        <taxon>Micromonosporaceae</taxon>
        <taxon>Allocatelliglobosispora</taxon>
    </lineage>
</organism>
<dbReference type="InterPro" id="IPR041664">
    <property type="entry name" value="AAA_16"/>
</dbReference>
<evidence type="ECO:0000259" key="1">
    <source>
        <dbReference type="Pfam" id="PF13191"/>
    </source>
</evidence>
<proteinExistence type="predicted"/>
<feature type="domain" description="Orc1-like AAA ATPase" evidence="1">
    <location>
        <begin position="5"/>
        <end position="140"/>
    </location>
</feature>
<reference evidence="2 3" key="1">
    <citation type="submission" date="2020-08" db="EMBL/GenBank/DDBJ databases">
        <title>Sequencing the genomes of 1000 actinobacteria strains.</title>
        <authorList>
            <person name="Klenk H.-P."/>
        </authorList>
    </citation>
    <scope>NUCLEOTIDE SEQUENCE [LARGE SCALE GENOMIC DNA]</scope>
    <source>
        <strain evidence="2 3">DSM 45362</strain>
    </source>
</reference>
<keyword evidence="3" id="KW-1185">Reference proteome</keyword>
<dbReference type="PANTHER" id="PTHR34704">
    <property type="entry name" value="ATPASE"/>
    <property type="match status" value="1"/>
</dbReference>
<dbReference type="Gene3D" id="3.40.50.300">
    <property type="entry name" value="P-loop containing nucleotide triphosphate hydrolases"/>
    <property type="match status" value="1"/>
</dbReference>
<protein>
    <submittedName>
        <fullName evidence="2">AAA+ ATPase superfamily predicted ATPase</fullName>
    </submittedName>
</protein>
<dbReference type="RefSeq" id="WP_312875276.1">
    <property type="nucleotide sequence ID" value="NZ_JACHMN010000002.1"/>
</dbReference>
<dbReference type="Proteomes" id="UP000587527">
    <property type="component" value="Unassembled WGS sequence"/>
</dbReference>
<dbReference type="SUPFAM" id="SSF52540">
    <property type="entry name" value="P-loop containing nucleoside triphosphate hydrolases"/>
    <property type="match status" value="1"/>
</dbReference>
<dbReference type="InterPro" id="IPR036390">
    <property type="entry name" value="WH_DNA-bd_sf"/>
</dbReference>
<gene>
    <name evidence="2" type="ORF">F4553_004049</name>
</gene>
<accession>A0A841BV80</accession>
<sequence length="479" mass="51889">MSKIFAGRGYQLSQLNALLDDVRRGGEGPGRALLMRGRRRVGKSRLLEVFCERADVPWAFYTATSGEDPQHHRDELFRAVSAESTLPNRAWVADGTASTWDAAFRELAAMLPTDTPSIVVLDELPYMAAADPAFEGALQTAWDRRLSRLPVLLIGVGSDLAMMELLASYGRPFHQRATEMVLPPLNPAEVGSLLSLSPADAFDAHLITGGLPLICQEWPDRAPLLDYLSAAFTRPTSALLVSGERSLASELPPTAQAPQVLAAIGGGGERTFTTIGTRAGVSATVLSRALELLMEKHLVTVDTPLSMKSGVKDKRYRIADPYLRFWLAIGIDALPRVDRGRPDLALRLFKQRWLGWRGRAIEPIIHDALARLLPDDAWPDVNEIGGWWPRSNIPELDIVGADRAPVADRILFVGSIKWRDQGAFTAADLAALATNATAVPGTGAATQLVAVSRNGVDADVTGLAQCWTADDLIAAWQVG</sequence>
<evidence type="ECO:0000313" key="3">
    <source>
        <dbReference type="Proteomes" id="UP000587527"/>
    </source>
</evidence>
<evidence type="ECO:0000313" key="2">
    <source>
        <dbReference type="EMBL" id="MBB5870670.1"/>
    </source>
</evidence>
<dbReference type="Pfam" id="PF13191">
    <property type="entry name" value="AAA_16"/>
    <property type="match status" value="1"/>
</dbReference>
<dbReference type="PANTHER" id="PTHR34704:SF1">
    <property type="entry name" value="ATPASE"/>
    <property type="match status" value="1"/>
</dbReference>